<evidence type="ECO:0000256" key="2">
    <source>
        <dbReference type="ARBA" id="ARBA00007805"/>
    </source>
</evidence>
<sequence>MDQIFWNWKKKRKRDSSGLVGRDFMSLKHFRAEDIKQFLWTAKDLKTRMKDNGEIFQPLKGKTAALIFQKRSTRTRMSSELGMAKLGGHAAFMGPEDVHLGVNESVKDTGRVLSGMADIILARVYGQDFLDELADEASIPVISGLSDLLHPLQILADFMTLQEHFGYLQGLKIAWIGDGNNILHSLMYGCAKLGVDLNVATPAGYEPDADITEEAMKIAGKTGANFLMGSDPIKAAYRADAIVTDTWVSMGQEEEKKKRLNDFAGYQINRKMLKEAGADWVFLHCLPRKQEEVTDDIFYSKESLVWQEAENRMWTVMAVMLHLLQPYTPVHPMPKFVRG</sequence>
<evidence type="ECO:0000313" key="11">
    <source>
        <dbReference type="EMBL" id="GFR57641.1"/>
    </source>
</evidence>
<dbReference type="GO" id="GO:0019240">
    <property type="term" value="P:citrulline biosynthetic process"/>
    <property type="evidence" value="ECO:0007669"/>
    <property type="project" value="TreeGrafter"/>
</dbReference>
<dbReference type="InterPro" id="IPR006131">
    <property type="entry name" value="Asp_carbamoyltransf_Asp/Orn-bd"/>
</dbReference>
<proteinExistence type="inferred from homology"/>
<dbReference type="GO" id="GO:0042450">
    <property type="term" value="P:L-arginine biosynthetic process via ornithine"/>
    <property type="evidence" value="ECO:0007669"/>
    <property type="project" value="TreeGrafter"/>
</dbReference>
<evidence type="ECO:0000259" key="9">
    <source>
        <dbReference type="Pfam" id="PF00185"/>
    </source>
</evidence>
<organism evidence="11 12">
    <name type="scientific">Elysia marginata</name>
    <dbReference type="NCBI Taxonomy" id="1093978"/>
    <lineage>
        <taxon>Eukaryota</taxon>
        <taxon>Metazoa</taxon>
        <taxon>Spiralia</taxon>
        <taxon>Lophotrochozoa</taxon>
        <taxon>Mollusca</taxon>
        <taxon>Gastropoda</taxon>
        <taxon>Heterobranchia</taxon>
        <taxon>Euthyneura</taxon>
        <taxon>Panpulmonata</taxon>
        <taxon>Sacoglossa</taxon>
        <taxon>Placobranchoidea</taxon>
        <taxon>Plakobranchidae</taxon>
        <taxon>Elysia</taxon>
    </lineage>
</organism>
<dbReference type="InterPro" id="IPR036901">
    <property type="entry name" value="Asp/Orn_carbamoylTrfase_sf"/>
</dbReference>
<keyword evidence="6" id="KW-0028">Amino-acid biosynthesis</keyword>
<keyword evidence="7 8" id="KW-0808">Transferase</keyword>
<dbReference type="Proteomes" id="UP000762676">
    <property type="component" value="Unassembled WGS sequence"/>
</dbReference>
<dbReference type="Pfam" id="PF00185">
    <property type="entry name" value="OTCace"/>
    <property type="match status" value="1"/>
</dbReference>
<dbReference type="PRINTS" id="PR00102">
    <property type="entry name" value="OTCASE"/>
</dbReference>
<comment type="pathway">
    <text evidence="1">Nitrogen metabolism; urea cycle; L-citrulline from L-ornithine and carbamoyl phosphate: step 1/1.</text>
</comment>
<reference evidence="11 12" key="1">
    <citation type="journal article" date="2021" name="Elife">
        <title>Chloroplast acquisition without the gene transfer in kleptoplastic sea slugs, Plakobranchus ocellatus.</title>
        <authorList>
            <person name="Maeda T."/>
            <person name="Takahashi S."/>
            <person name="Yoshida T."/>
            <person name="Shimamura S."/>
            <person name="Takaki Y."/>
            <person name="Nagai Y."/>
            <person name="Toyoda A."/>
            <person name="Suzuki Y."/>
            <person name="Arimoto A."/>
            <person name="Ishii H."/>
            <person name="Satoh N."/>
            <person name="Nishiyama T."/>
            <person name="Hasebe M."/>
            <person name="Maruyama T."/>
            <person name="Minagawa J."/>
            <person name="Obokata J."/>
            <person name="Shigenobu S."/>
        </authorList>
    </citation>
    <scope>NUCLEOTIDE SEQUENCE [LARGE SCALE GENOMIC DNA]</scope>
</reference>
<evidence type="ECO:0000313" key="12">
    <source>
        <dbReference type="Proteomes" id="UP000762676"/>
    </source>
</evidence>
<evidence type="ECO:0000256" key="7">
    <source>
        <dbReference type="ARBA" id="ARBA00022679"/>
    </source>
</evidence>
<dbReference type="PANTHER" id="PTHR45753:SF3">
    <property type="entry name" value="ORNITHINE TRANSCARBAMYLASE, MITOCHONDRIAL"/>
    <property type="match status" value="1"/>
</dbReference>
<dbReference type="InterPro" id="IPR006130">
    <property type="entry name" value="Asp/Orn_carbamoylTrfase"/>
</dbReference>
<dbReference type="GO" id="GO:0016597">
    <property type="term" value="F:amino acid binding"/>
    <property type="evidence" value="ECO:0007669"/>
    <property type="project" value="InterPro"/>
</dbReference>
<evidence type="ECO:0000256" key="5">
    <source>
        <dbReference type="ARBA" id="ARBA00022571"/>
    </source>
</evidence>
<keyword evidence="5" id="KW-0055">Arginine biosynthesis</keyword>
<dbReference type="Gene3D" id="3.40.50.1370">
    <property type="entry name" value="Aspartate/ornithine carbamoyltransferase"/>
    <property type="match status" value="2"/>
</dbReference>
<dbReference type="GO" id="GO:0005739">
    <property type="term" value="C:mitochondrion"/>
    <property type="evidence" value="ECO:0007669"/>
    <property type="project" value="TreeGrafter"/>
</dbReference>
<protein>
    <recommendedName>
        <fullName evidence="4">ornithine carbamoyltransferase</fullName>
        <ecNumber evidence="4">2.1.3.3</ecNumber>
    </recommendedName>
</protein>
<dbReference type="GO" id="GO:0004585">
    <property type="term" value="F:ornithine carbamoyltransferase activity"/>
    <property type="evidence" value="ECO:0007669"/>
    <property type="project" value="UniProtKB-EC"/>
</dbReference>
<dbReference type="PANTHER" id="PTHR45753">
    <property type="entry name" value="ORNITHINE CARBAMOYLTRANSFERASE, MITOCHONDRIAL"/>
    <property type="match status" value="1"/>
</dbReference>
<dbReference type="FunFam" id="3.40.50.1370:FF:000009">
    <property type="entry name" value="Ornithine carbamoyltransferase, mitochondrial"/>
    <property type="match status" value="1"/>
</dbReference>
<dbReference type="PRINTS" id="PR00100">
    <property type="entry name" value="AOTCASE"/>
</dbReference>
<name>A0AAV4EAX4_9GAST</name>
<evidence type="ECO:0000259" key="10">
    <source>
        <dbReference type="Pfam" id="PF02729"/>
    </source>
</evidence>
<evidence type="ECO:0000256" key="8">
    <source>
        <dbReference type="RuleBase" id="RU003634"/>
    </source>
</evidence>
<dbReference type="Pfam" id="PF02729">
    <property type="entry name" value="OTCace_N"/>
    <property type="match status" value="1"/>
</dbReference>
<dbReference type="PROSITE" id="PS00097">
    <property type="entry name" value="CARBAMOYLTRANSFERASE"/>
    <property type="match status" value="1"/>
</dbReference>
<comment type="subunit">
    <text evidence="3">Homotrimer.</text>
</comment>
<comment type="similarity">
    <text evidence="2">Belongs to the aspartate/ornithine carbamoyltransferase superfamily. OTCase family.</text>
</comment>
<dbReference type="InterPro" id="IPR006132">
    <property type="entry name" value="Asp/Orn_carbamoyltranf_P-bd"/>
</dbReference>
<evidence type="ECO:0000256" key="4">
    <source>
        <dbReference type="ARBA" id="ARBA00013007"/>
    </source>
</evidence>
<evidence type="ECO:0000256" key="3">
    <source>
        <dbReference type="ARBA" id="ARBA00011233"/>
    </source>
</evidence>
<evidence type="ECO:0000256" key="6">
    <source>
        <dbReference type="ARBA" id="ARBA00022605"/>
    </source>
</evidence>
<dbReference type="EMBL" id="BMAT01003563">
    <property type="protein sequence ID" value="GFR57641.1"/>
    <property type="molecule type" value="Genomic_DNA"/>
</dbReference>
<keyword evidence="12" id="KW-1185">Reference proteome</keyword>
<dbReference type="EC" id="2.1.3.3" evidence="4"/>
<dbReference type="AlphaFoldDB" id="A0AAV4EAX4"/>
<feature type="domain" description="Aspartate/ornithine carbamoyltransferase carbamoyl-P binding" evidence="10">
    <location>
        <begin position="22"/>
        <end position="163"/>
    </location>
</feature>
<comment type="caution">
    <text evidence="11">The sequence shown here is derived from an EMBL/GenBank/DDBJ whole genome shotgun (WGS) entry which is preliminary data.</text>
</comment>
<accession>A0AAV4EAX4</accession>
<gene>
    <name evidence="11" type="ORF">ElyMa_001749400</name>
</gene>
<dbReference type="InterPro" id="IPR002292">
    <property type="entry name" value="Orn/put_carbamltrans"/>
</dbReference>
<evidence type="ECO:0000256" key="1">
    <source>
        <dbReference type="ARBA" id="ARBA00004695"/>
    </source>
</evidence>
<feature type="domain" description="Aspartate/ornithine carbamoyltransferase Asp/Orn-binding" evidence="9">
    <location>
        <begin position="169"/>
        <end position="322"/>
    </location>
</feature>
<dbReference type="SUPFAM" id="SSF53671">
    <property type="entry name" value="Aspartate/ornithine carbamoyltransferase"/>
    <property type="match status" value="1"/>
</dbReference>
<dbReference type="NCBIfam" id="NF001986">
    <property type="entry name" value="PRK00779.1"/>
    <property type="match status" value="1"/>
</dbReference>
<dbReference type="NCBIfam" id="TIGR00658">
    <property type="entry name" value="orni_carb_tr"/>
    <property type="match status" value="1"/>
</dbReference>